<accession>A0A835JB98</accession>
<comment type="caution">
    <text evidence="1">The sequence shown here is derived from an EMBL/GenBank/DDBJ whole genome shotgun (WGS) entry which is preliminary data.</text>
</comment>
<name>A0A835JB98_9ROSI</name>
<reference evidence="1 2" key="1">
    <citation type="submission" date="2020-10" db="EMBL/GenBank/DDBJ databases">
        <title>Plant Genome Project.</title>
        <authorList>
            <person name="Zhang R.-G."/>
        </authorList>
    </citation>
    <scope>NUCLEOTIDE SEQUENCE [LARGE SCALE GENOMIC DNA]</scope>
    <source>
        <strain evidence="1">FAFU-HL-1</strain>
        <tissue evidence="1">Leaf</tissue>
    </source>
</reference>
<evidence type="ECO:0000313" key="1">
    <source>
        <dbReference type="EMBL" id="KAF9665439.1"/>
    </source>
</evidence>
<sequence>MDTWSKFERHGCSDGGNWSFASIPSTSYSLFRKAWIVHSLSIIMEMVFRSGLSIQSFCGRIVEGYLFVQLQCIARSLSHCWLFDLIRNSGQRHGFKLVRFDLIGQYTLHEFSHLLLFLGFCFQFSPRKWILESCNNNFRSHAHLALRAIHFQFSQVPSPALSDFCFLMLAETFIMPCRKFHANFQSSTTGRCHSLISFVKSIFAFEKSLLLPFYSYVSCCNKVAGVS</sequence>
<evidence type="ECO:0000313" key="2">
    <source>
        <dbReference type="Proteomes" id="UP000657918"/>
    </source>
</evidence>
<dbReference type="AlphaFoldDB" id="A0A835JB98"/>
<organism evidence="1 2">
    <name type="scientific">Salix dunnii</name>
    <dbReference type="NCBI Taxonomy" id="1413687"/>
    <lineage>
        <taxon>Eukaryota</taxon>
        <taxon>Viridiplantae</taxon>
        <taxon>Streptophyta</taxon>
        <taxon>Embryophyta</taxon>
        <taxon>Tracheophyta</taxon>
        <taxon>Spermatophyta</taxon>
        <taxon>Magnoliopsida</taxon>
        <taxon>eudicotyledons</taxon>
        <taxon>Gunneridae</taxon>
        <taxon>Pentapetalae</taxon>
        <taxon>rosids</taxon>
        <taxon>fabids</taxon>
        <taxon>Malpighiales</taxon>
        <taxon>Salicaceae</taxon>
        <taxon>Saliceae</taxon>
        <taxon>Salix</taxon>
    </lineage>
</organism>
<dbReference type="Proteomes" id="UP000657918">
    <property type="component" value="Chromosome 16"/>
</dbReference>
<dbReference type="EMBL" id="JADGMS010000016">
    <property type="protein sequence ID" value="KAF9665439.1"/>
    <property type="molecule type" value="Genomic_DNA"/>
</dbReference>
<protein>
    <submittedName>
        <fullName evidence="1">Uncharacterized protein</fullName>
    </submittedName>
</protein>
<gene>
    <name evidence="1" type="ORF">SADUNF_Sadunf16G0122700</name>
</gene>
<proteinExistence type="predicted"/>
<keyword evidence="2" id="KW-1185">Reference proteome</keyword>